<dbReference type="EMBL" id="JAKKPZ010000701">
    <property type="protein sequence ID" value="KAI1692894.1"/>
    <property type="molecule type" value="Genomic_DNA"/>
</dbReference>
<name>A0AAD4MKE1_9BILA</name>
<gene>
    <name evidence="2" type="ORF">DdX_20963</name>
</gene>
<organism evidence="2 3">
    <name type="scientific">Ditylenchus destructor</name>
    <dbReference type="NCBI Taxonomy" id="166010"/>
    <lineage>
        <taxon>Eukaryota</taxon>
        <taxon>Metazoa</taxon>
        <taxon>Ecdysozoa</taxon>
        <taxon>Nematoda</taxon>
        <taxon>Chromadorea</taxon>
        <taxon>Rhabditida</taxon>
        <taxon>Tylenchina</taxon>
        <taxon>Tylenchomorpha</taxon>
        <taxon>Sphaerularioidea</taxon>
        <taxon>Anguinidae</taxon>
        <taxon>Anguininae</taxon>
        <taxon>Ditylenchus</taxon>
    </lineage>
</organism>
<sequence length="306" mass="32320">MESIEQREALERAAVARGESLAALSRLIGRNAAYLQQFVTRGSPRLLAEADRRKLARYLGLSDAALGGPAVEGLVPVARVDAGAAAGRGRLVETERRSELLLDPALLRRLGVRADMASTIRVEGASMEPNLCDGRRDPGRWRAARAGRAPGDLRVPARGTGIGQAAARDGTGGRGGERQSRLRARSGAAALDRCRRAGGVASPGADLGGIRALPRFSFRLRLWYFNAMHRARVSLASIVAAALLTMPAAASAQRAGTLVSADPVGSAPDGMRAWRVRYRTLSDRNQPIEVSGMVIAPARPAGGPAR</sequence>
<dbReference type="Gene3D" id="3.40.50.1820">
    <property type="entry name" value="alpha/beta hydrolase"/>
    <property type="match status" value="1"/>
</dbReference>
<accession>A0AAD4MKE1</accession>
<evidence type="ECO:0000256" key="1">
    <source>
        <dbReference type="SAM" id="MobiDB-lite"/>
    </source>
</evidence>
<reference evidence="2" key="1">
    <citation type="submission" date="2022-01" db="EMBL/GenBank/DDBJ databases">
        <title>Genome Sequence Resource for Two Populations of Ditylenchus destructor, the Migratory Endoparasitic Phytonematode.</title>
        <authorList>
            <person name="Zhang H."/>
            <person name="Lin R."/>
            <person name="Xie B."/>
        </authorList>
    </citation>
    <scope>NUCLEOTIDE SEQUENCE</scope>
    <source>
        <strain evidence="2">BazhouSP</strain>
    </source>
</reference>
<proteinExistence type="predicted"/>
<evidence type="ECO:0000313" key="2">
    <source>
        <dbReference type="EMBL" id="KAI1692894.1"/>
    </source>
</evidence>
<comment type="caution">
    <text evidence="2">The sequence shown here is derived from an EMBL/GenBank/DDBJ whole genome shotgun (WGS) entry which is preliminary data.</text>
</comment>
<dbReference type="Proteomes" id="UP001201812">
    <property type="component" value="Unassembled WGS sequence"/>
</dbReference>
<dbReference type="AlphaFoldDB" id="A0AAD4MKE1"/>
<feature type="region of interest" description="Disordered" evidence="1">
    <location>
        <begin position="152"/>
        <end position="183"/>
    </location>
</feature>
<keyword evidence="3" id="KW-1185">Reference proteome</keyword>
<evidence type="ECO:0000313" key="3">
    <source>
        <dbReference type="Proteomes" id="UP001201812"/>
    </source>
</evidence>
<dbReference type="InterPro" id="IPR029058">
    <property type="entry name" value="AB_hydrolase_fold"/>
</dbReference>
<protein>
    <submittedName>
        <fullName evidence="2">Uncharacterized protein</fullName>
    </submittedName>
</protein>